<evidence type="ECO:0000313" key="3">
    <source>
        <dbReference type="Proteomes" id="UP001066276"/>
    </source>
</evidence>
<evidence type="ECO:0000256" key="1">
    <source>
        <dbReference type="SAM" id="MobiDB-lite"/>
    </source>
</evidence>
<name>A0AAV7P9Z1_PLEWA</name>
<dbReference type="AlphaFoldDB" id="A0AAV7P9Z1"/>
<reference evidence="2" key="1">
    <citation type="journal article" date="2022" name="bioRxiv">
        <title>Sequencing and chromosome-scale assembly of the giantPleurodeles waltlgenome.</title>
        <authorList>
            <person name="Brown T."/>
            <person name="Elewa A."/>
            <person name="Iarovenko S."/>
            <person name="Subramanian E."/>
            <person name="Araus A.J."/>
            <person name="Petzold A."/>
            <person name="Susuki M."/>
            <person name="Suzuki K.-i.T."/>
            <person name="Hayashi T."/>
            <person name="Toyoda A."/>
            <person name="Oliveira C."/>
            <person name="Osipova E."/>
            <person name="Leigh N.D."/>
            <person name="Simon A."/>
            <person name="Yun M.H."/>
        </authorList>
    </citation>
    <scope>NUCLEOTIDE SEQUENCE</scope>
    <source>
        <strain evidence="2">20211129_DDA</strain>
        <tissue evidence="2">Liver</tissue>
    </source>
</reference>
<comment type="caution">
    <text evidence="2">The sequence shown here is derived from an EMBL/GenBank/DDBJ whole genome shotgun (WGS) entry which is preliminary data.</text>
</comment>
<feature type="region of interest" description="Disordered" evidence="1">
    <location>
        <begin position="36"/>
        <end position="81"/>
    </location>
</feature>
<keyword evidence="3" id="KW-1185">Reference proteome</keyword>
<sequence length="81" mass="8508">MSNALSALSAARTVTRFGVSGPAALAMELAPEKRAAAGAATLEPSRGFPRGPPAGRRGLHELRHSGPCSQPRRNRLSIEVY</sequence>
<protein>
    <submittedName>
        <fullName evidence="2">Uncharacterized protein</fullName>
    </submittedName>
</protein>
<dbReference type="Proteomes" id="UP001066276">
    <property type="component" value="Chromosome 7"/>
</dbReference>
<organism evidence="2 3">
    <name type="scientific">Pleurodeles waltl</name>
    <name type="common">Iberian ribbed newt</name>
    <dbReference type="NCBI Taxonomy" id="8319"/>
    <lineage>
        <taxon>Eukaryota</taxon>
        <taxon>Metazoa</taxon>
        <taxon>Chordata</taxon>
        <taxon>Craniata</taxon>
        <taxon>Vertebrata</taxon>
        <taxon>Euteleostomi</taxon>
        <taxon>Amphibia</taxon>
        <taxon>Batrachia</taxon>
        <taxon>Caudata</taxon>
        <taxon>Salamandroidea</taxon>
        <taxon>Salamandridae</taxon>
        <taxon>Pleurodelinae</taxon>
        <taxon>Pleurodeles</taxon>
    </lineage>
</organism>
<evidence type="ECO:0000313" key="2">
    <source>
        <dbReference type="EMBL" id="KAJ1124177.1"/>
    </source>
</evidence>
<proteinExistence type="predicted"/>
<feature type="compositionally biased region" description="Low complexity" evidence="1">
    <location>
        <begin position="44"/>
        <end position="56"/>
    </location>
</feature>
<accession>A0AAV7P9Z1</accession>
<dbReference type="EMBL" id="JANPWB010000011">
    <property type="protein sequence ID" value="KAJ1124177.1"/>
    <property type="molecule type" value="Genomic_DNA"/>
</dbReference>
<gene>
    <name evidence="2" type="ORF">NDU88_002638</name>
</gene>